<proteinExistence type="predicted"/>
<dbReference type="InterPro" id="IPR026444">
    <property type="entry name" value="Secre_tail"/>
</dbReference>
<feature type="domain" description="Immunoglobulin" evidence="1">
    <location>
        <begin position="879"/>
        <end position="957"/>
    </location>
</feature>
<name>A0ABY4BA98_9BACT</name>
<evidence type="ECO:0000313" key="3">
    <source>
        <dbReference type="Proteomes" id="UP000831390"/>
    </source>
</evidence>
<dbReference type="RefSeq" id="WP_243515806.1">
    <property type="nucleotide sequence ID" value="NZ_CP094534.1"/>
</dbReference>
<feature type="domain" description="Immunoglobulin" evidence="1">
    <location>
        <begin position="1071"/>
        <end position="1142"/>
    </location>
</feature>
<keyword evidence="3" id="KW-1185">Reference proteome</keyword>
<dbReference type="SUPFAM" id="SSF48726">
    <property type="entry name" value="Immunoglobulin"/>
    <property type="match status" value="1"/>
</dbReference>
<dbReference type="EMBL" id="CP094534">
    <property type="protein sequence ID" value="UOE34606.1"/>
    <property type="molecule type" value="Genomic_DNA"/>
</dbReference>
<sequence>MDLLRLIRHTGLGLAMLLLAAVGALFSPLHAQTAPSFDRVEYYFDTDPGYGQGTAVTLPATPGTNIAALPFTVNLTSLSSGFHSLFIRSRAGAGNWSQTYRQILYKEPASSTAPVPALAGAEYYLDTDPGYGQGTAIAITGGATNAAGVAFTVGLGSVSAGFHSLSVRSRDANGAWSQTYRQIFYVEPAGSTAAPANLAAVEYFVDSDPGYGQGQSAPITGGGTNATGVSFSVGLGTLAVGFHTLYYRVRDVNNKWSQTLNRAFYVEDPTVAAIPNLNKAEYYFDADPGYGLGTNVPVPTPATNLTNLNLLADASGLTSGQHRIFVRVRDANGMWSQVLSRAFAKSGCSNSPNYAAGQPAASYTGSGITATAVEQMFNGGSVTGSSSTFLNGYYAQADLGASTLRTVSEVQLALRNVNGTAVSYTLTVEVSGNLSAWSQVDTYTATLPASMTAPLNVTRTLATVQNNVRGVRLRLTLPSGISQGIQLTNAGVYFFPTTCPVPVITNFTPATGPAGTVVTITGTDLDGATAVTFNGTPATASITNNTTTGLTVVAPVGGTDGQICVTTAGGTACTSASYLYPPAIATGTISASSYCTGNTLTVPFSTNTARFATGNTYSFQLSDASGVFAANAPLLGTLQSINATGGVLTGVIPQATPAGNGYRVRVVASNPAVTGTDNGANLTIGTTPVSQAAGPASVANGAPINLSVSPTYSGATYAWSGPGSFSSTLASPTASTTTAGVARYNLTVTLGTCSYSSFVDVTVQPSTDPILALTAFNGPICLGASRSISFAVSGNPFPAGNTITAQLSDASGSFAAPVSIGSVAFSGQGNGSVSITIPGSTSVGTGYRVRLVGSNPSTIVSNDNGSNITLNALPTVTATSNSPVASGGTIVLNGGPAATGNSYLWTVQYNGGGTATVGNTQNLSLTNATPAQSGNYTLTITNAAGCSASASTPVTVNAAVPVTTLSLTPLAGPLCAGNVYMLRYTAGGPNFNAGNTITALLSDASGAFSPGTVIRSVARTAVTTDTLMVTIPASASGTGYRIRLQSSSPAIVSNDNGSSLTITNLSLVSAGSNSPVASGGTISLTATGISGASYAWTGPNGYTATGPNQSISSATTANGGTYSVTVSLNGCSATVSTTVVVNAPVVVASIQTAALTGGYCAGTALSVPFTATGFTAGNVFTAQLSNASGSFASPVSLGTLTGTGTGTIAGFVPGNTVAGIGYRIRVVGSQPNTVGADNGTNLSVTAAGLNTWLGTTDTNWYNAANWSCNQVPDSTSTVMIPGSLGNYPALGAGFFPLTNLTVASGATMSISGNLYLKGNLTNNGTLNAASGNLICGGPTAQVISGNPVRFQNVTLNNPAGVTLQTTLGLRRVLTLNLGNLASNGNLTLESDATGTAMVVNRTGGGVVTGAATAQRYVSPALNAGLGYRHFASPVNGATVADLHGAGSPAPVVNPAYNTAGNTVNPFPTVFTYNETRLTAAGSSTFDQGWQSPAAPSDPLTAGQGFTVNLAPATLNLTGTLRTGNYALTMSRGATANSGWQLLGNPYPAPLNWNNLTRPTGMDNALYVYQSSGPYAGSYVGYVNGAGPAGANLVASGQAFFGRVSSGSPTLTFTNAARETTYTSPTQYRNTAETRPMLELALQAPAAGSLADVLYVYQEAGATAAFDSHYDALKVVLNGGQQPTLYQQAGPESLSIQGLPEGTQPQALPLGVNAPTGGTFTFTPQRLDNFPATATLYLEDRLRGTWHNLRTGAYTATLAQGLSTSRFVLHLNPAAGPLATTASTQPFAELQVYPNPANSQTAVVQVVVSGQATALAKARLEVLNSIGQRVYSAAGPATSPTGTLRLSVPTTGLAAGVYTVRLSTATGVLTRKLVLN</sequence>
<dbReference type="InterPro" id="IPR014756">
    <property type="entry name" value="Ig_E-set"/>
</dbReference>
<dbReference type="Proteomes" id="UP000831390">
    <property type="component" value="Chromosome"/>
</dbReference>
<protein>
    <submittedName>
        <fullName evidence="2">T9SS type A sorting domain-containing protein</fullName>
    </submittedName>
</protein>
<dbReference type="InterPro" id="IPR003599">
    <property type="entry name" value="Ig_sub"/>
</dbReference>
<dbReference type="NCBIfam" id="TIGR04183">
    <property type="entry name" value="Por_Secre_tail"/>
    <property type="match status" value="1"/>
</dbReference>
<organism evidence="2 3">
    <name type="scientific">Hymenobacter monticola</name>
    <dbReference type="NCBI Taxonomy" id="1705399"/>
    <lineage>
        <taxon>Bacteria</taxon>
        <taxon>Pseudomonadati</taxon>
        <taxon>Bacteroidota</taxon>
        <taxon>Cytophagia</taxon>
        <taxon>Cytophagales</taxon>
        <taxon>Hymenobacteraceae</taxon>
        <taxon>Hymenobacter</taxon>
    </lineage>
</organism>
<dbReference type="SMART" id="SM00409">
    <property type="entry name" value="IG"/>
    <property type="match status" value="2"/>
</dbReference>
<gene>
    <name evidence="2" type="ORF">MTP16_02885</name>
</gene>
<dbReference type="InterPro" id="IPR013783">
    <property type="entry name" value="Ig-like_fold"/>
</dbReference>
<evidence type="ECO:0000259" key="1">
    <source>
        <dbReference type="SMART" id="SM00409"/>
    </source>
</evidence>
<accession>A0ABY4BA98</accession>
<evidence type="ECO:0000313" key="2">
    <source>
        <dbReference type="EMBL" id="UOE34606.1"/>
    </source>
</evidence>
<dbReference type="SUPFAM" id="SSF81296">
    <property type="entry name" value="E set domains"/>
    <property type="match status" value="1"/>
</dbReference>
<reference evidence="2 3" key="1">
    <citation type="submission" date="2022-03" db="EMBL/GenBank/DDBJ databases">
        <title>Hymenobactersp. isolated from the air.</title>
        <authorList>
            <person name="Won M."/>
            <person name="Kwon S.-W."/>
        </authorList>
    </citation>
    <scope>NUCLEOTIDE SEQUENCE [LARGE SCALE GENOMIC DNA]</scope>
    <source>
        <strain evidence="2 3">KACC 22596</strain>
    </source>
</reference>
<dbReference type="InterPro" id="IPR036179">
    <property type="entry name" value="Ig-like_dom_sf"/>
</dbReference>
<dbReference type="Gene3D" id="2.60.40.10">
    <property type="entry name" value="Immunoglobulins"/>
    <property type="match status" value="3"/>
</dbReference>